<evidence type="ECO:0000256" key="1">
    <source>
        <dbReference type="ARBA" id="ARBA00024204"/>
    </source>
</evidence>
<reference evidence="3 4" key="1">
    <citation type="submission" date="2023-03" db="EMBL/GenBank/DDBJ databases">
        <title>Mating type loci evolution in Malassezia.</title>
        <authorList>
            <person name="Coelho M.A."/>
        </authorList>
    </citation>
    <scope>NUCLEOTIDE SEQUENCE [LARGE SCALE GENOMIC DNA]</scope>
    <source>
        <strain evidence="3 4">CBS 9725</strain>
    </source>
</reference>
<evidence type="ECO:0000256" key="2">
    <source>
        <dbReference type="SAM" id="MobiDB-lite"/>
    </source>
</evidence>
<dbReference type="PANTHER" id="PTHR31905:SF2">
    <property type="entry name" value="PROTEIN MIX23"/>
    <property type="match status" value="1"/>
</dbReference>
<feature type="region of interest" description="Disordered" evidence="2">
    <location>
        <begin position="1"/>
        <end position="20"/>
    </location>
</feature>
<feature type="region of interest" description="Disordered" evidence="2">
    <location>
        <begin position="62"/>
        <end position="81"/>
    </location>
</feature>
<keyword evidence="4" id="KW-1185">Reference proteome</keyword>
<dbReference type="AlphaFoldDB" id="A0AAJ5YZI1"/>
<evidence type="ECO:0000313" key="3">
    <source>
        <dbReference type="EMBL" id="WFD00388.1"/>
    </source>
</evidence>
<dbReference type="Pfam" id="PF09774">
    <property type="entry name" value="MIX23"/>
    <property type="match status" value="1"/>
</dbReference>
<protein>
    <submittedName>
        <fullName evidence="3">Uncharacterized protein</fullName>
    </submittedName>
</protein>
<gene>
    <name evidence="3" type="ORF">MYAM1_003137</name>
</gene>
<dbReference type="EMBL" id="CP119946">
    <property type="protein sequence ID" value="WFD00388.1"/>
    <property type="molecule type" value="Genomic_DNA"/>
</dbReference>
<comment type="similarity">
    <text evidence="1">Belongs to the MIX23 family.</text>
</comment>
<dbReference type="PANTHER" id="PTHR31905">
    <property type="entry name" value="COILED-COIL DOMAIN-CONTAINING PROTEIN 58"/>
    <property type="match status" value="1"/>
</dbReference>
<proteinExistence type="inferred from homology"/>
<name>A0AAJ5YZI1_9BASI</name>
<dbReference type="InterPro" id="IPR019171">
    <property type="entry name" value="MIX23"/>
</dbReference>
<dbReference type="Proteomes" id="UP001219567">
    <property type="component" value="Chromosome 4"/>
</dbReference>
<dbReference type="GO" id="GO:0005758">
    <property type="term" value="C:mitochondrial intermembrane space"/>
    <property type="evidence" value="ECO:0007669"/>
    <property type="project" value="InterPro"/>
</dbReference>
<accession>A0AAJ5YZI1</accession>
<organism evidence="3 4">
    <name type="scientific">Malassezia yamatoensis</name>
    <dbReference type="NCBI Taxonomy" id="253288"/>
    <lineage>
        <taxon>Eukaryota</taxon>
        <taxon>Fungi</taxon>
        <taxon>Dikarya</taxon>
        <taxon>Basidiomycota</taxon>
        <taxon>Ustilaginomycotina</taxon>
        <taxon>Malasseziomycetes</taxon>
        <taxon>Malasseziales</taxon>
        <taxon>Malasseziaceae</taxon>
        <taxon>Malassezia</taxon>
    </lineage>
</organism>
<evidence type="ECO:0000313" key="4">
    <source>
        <dbReference type="Proteomes" id="UP001219567"/>
    </source>
</evidence>
<sequence length="178" mass="19789">MRVANDEQDPPLAGSFKPVVEPVATPPTVKDVSPSVCLSLVEFKDLLRQFRMLDDGVTLRMNRSSARSRDTGVSAPPSLLQSHDKRFSSASALDLGRSTYALDNESVCTGFWKELVDVWMRREDTIRYCIAVNQAAQPTTQALQSPDDRLDLDRSTISPQKPILSRAEKQAEFTVSAY</sequence>